<evidence type="ECO:0000313" key="7">
    <source>
        <dbReference type="Proteomes" id="UP000217265"/>
    </source>
</evidence>
<evidence type="ECO:0000256" key="3">
    <source>
        <dbReference type="PIRSR" id="PIRSR639383-2"/>
    </source>
</evidence>
<dbReference type="InterPro" id="IPR039383">
    <property type="entry name" value="FHIT"/>
</dbReference>
<name>A0A290QAK4_9BACT</name>
<evidence type="ECO:0000256" key="4">
    <source>
        <dbReference type="PROSITE-ProRule" id="PRU00464"/>
    </source>
</evidence>
<feature type="active site" description="Tele-AMP-histidine intermediate" evidence="2">
    <location>
        <position position="120"/>
    </location>
</feature>
<feature type="domain" description="HIT" evidence="5">
    <location>
        <begin position="26"/>
        <end position="133"/>
    </location>
</feature>
<dbReference type="Proteomes" id="UP000217265">
    <property type="component" value="Chromosome"/>
</dbReference>
<dbReference type="CDD" id="cd01275">
    <property type="entry name" value="FHIT"/>
    <property type="match status" value="1"/>
</dbReference>
<dbReference type="PANTHER" id="PTHR42997">
    <property type="entry name" value="HIT FAMILY HYDROLASE"/>
    <property type="match status" value="1"/>
</dbReference>
<keyword evidence="7" id="KW-1185">Reference proteome</keyword>
<evidence type="ECO:0000256" key="2">
    <source>
        <dbReference type="PIRSR" id="PIRSR639383-1"/>
    </source>
</evidence>
<evidence type="ECO:0000313" key="6">
    <source>
        <dbReference type="EMBL" id="ATC63266.1"/>
    </source>
</evidence>
<evidence type="ECO:0000256" key="1">
    <source>
        <dbReference type="ARBA" id="ARBA00022741"/>
    </source>
</evidence>
<gene>
    <name evidence="6" type="ORF">CMV30_04460</name>
</gene>
<dbReference type="SUPFAM" id="SSF54197">
    <property type="entry name" value="HIT-like"/>
    <property type="match status" value="1"/>
</dbReference>
<dbReference type="Pfam" id="PF01230">
    <property type="entry name" value="HIT"/>
    <property type="match status" value="1"/>
</dbReference>
<dbReference type="GO" id="GO:0016787">
    <property type="term" value="F:hydrolase activity"/>
    <property type="evidence" value="ECO:0007669"/>
    <property type="project" value="UniProtKB-KW"/>
</dbReference>
<dbReference type="GO" id="GO:0000166">
    <property type="term" value="F:nucleotide binding"/>
    <property type="evidence" value="ECO:0007669"/>
    <property type="project" value="UniProtKB-KW"/>
</dbReference>
<protein>
    <submittedName>
        <fullName evidence="6">HIT family hydrolase</fullName>
    </submittedName>
</protein>
<accession>A0A290QAK4</accession>
<evidence type="ECO:0000259" key="5">
    <source>
        <dbReference type="PROSITE" id="PS51084"/>
    </source>
</evidence>
<dbReference type="OrthoDB" id="9784774at2"/>
<proteinExistence type="predicted"/>
<dbReference type="InterPro" id="IPR011146">
    <property type="entry name" value="HIT-like"/>
</dbReference>
<sequence length="162" mass="18129">MEHLHAYWRMEYIEAPRFPAVKRPFTELPALGDDRSALIVYRSPLSYLMLNRFPYNPGHLLAIPFREVTDIEELTPAESADLFATIVTGKRILRAAMKPDGVNVGFNLGSAAGGSIAHLHGHLVPRWNGDNNFMPVLGQTRILPQSLDATWERLSAEASKLH</sequence>
<dbReference type="Gene3D" id="3.30.428.10">
    <property type="entry name" value="HIT-like"/>
    <property type="match status" value="1"/>
</dbReference>
<feature type="short sequence motif" description="Histidine triad motif" evidence="4">
    <location>
        <begin position="118"/>
        <end position="122"/>
    </location>
</feature>
<keyword evidence="1" id="KW-0547">Nucleotide-binding</keyword>
<dbReference type="PANTHER" id="PTHR42997:SF1">
    <property type="entry name" value="AP-4-A PHOSPHORYLASE"/>
    <property type="match status" value="1"/>
</dbReference>
<feature type="binding site" evidence="3">
    <location>
        <position position="51"/>
    </location>
    <ligand>
        <name>substrate</name>
    </ligand>
</feature>
<organism evidence="6 7">
    <name type="scientific">Nibricoccus aquaticus</name>
    <dbReference type="NCBI Taxonomy" id="2576891"/>
    <lineage>
        <taxon>Bacteria</taxon>
        <taxon>Pseudomonadati</taxon>
        <taxon>Verrucomicrobiota</taxon>
        <taxon>Opitutia</taxon>
        <taxon>Opitutales</taxon>
        <taxon>Opitutaceae</taxon>
        <taxon>Nibricoccus</taxon>
    </lineage>
</organism>
<dbReference type="KEGG" id="vbh:CMV30_04460"/>
<dbReference type="InterPro" id="IPR052908">
    <property type="entry name" value="AP-4-A_phosphorylase"/>
</dbReference>
<dbReference type="EMBL" id="CP023344">
    <property type="protein sequence ID" value="ATC63266.1"/>
    <property type="molecule type" value="Genomic_DNA"/>
</dbReference>
<dbReference type="InterPro" id="IPR036265">
    <property type="entry name" value="HIT-like_sf"/>
</dbReference>
<feature type="binding site" evidence="3">
    <location>
        <position position="122"/>
    </location>
    <ligand>
        <name>substrate</name>
    </ligand>
</feature>
<reference evidence="6 7" key="1">
    <citation type="submission" date="2017-09" db="EMBL/GenBank/DDBJ databases">
        <title>Complete genome sequence of Verrucomicrobial strain HZ-65, isolated from freshwater.</title>
        <authorList>
            <person name="Choi A."/>
        </authorList>
    </citation>
    <scope>NUCLEOTIDE SEQUENCE [LARGE SCALE GENOMIC DNA]</scope>
    <source>
        <strain evidence="6 7">HZ-65</strain>
    </source>
</reference>
<dbReference type="PROSITE" id="PS51084">
    <property type="entry name" value="HIT_2"/>
    <property type="match status" value="1"/>
</dbReference>
<keyword evidence="6" id="KW-0378">Hydrolase</keyword>
<dbReference type="RefSeq" id="WP_096054898.1">
    <property type="nucleotide sequence ID" value="NZ_CP023344.1"/>
</dbReference>
<dbReference type="AlphaFoldDB" id="A0A290QAK4"/>